<comment type="caution">
    <text evidence="2">The sequence shown here is derived from an EMBL/GenBank/DDBJ whole genome shotgun (WGS) entry which is preliminary data.</text>
</comment>
<dbReference type="Proteomes" id="UP001174936">
    <property type="component" value="Unassembled WGS sequence"/>
</dbReference>
<evidence type="ECO:0000313" key="3">
    <source>
        <dbReference type="Proteomes" id="UP001174936"/>
    </source>
</evidence>
<reference evidence="2" key="1">
    <citation type="submission" date="2023-06" db="EMBL/GenBank/DDBJ databases">
        <title>Genome-scale phylogeny and comparative genomics of the fungal order Sordariales.</title>
        <authorList>
            <consortium name="Lawrence Berkeley National Laboratory"/>
            <person name="Hensen N."/>
            <person name="Bonometti L."/>
            <person name="Westerberg I."/>
            <person name="Brannstrom I.O."/>
            <person name="Guillou S."/>
            <person name="Cros-Aarteil S."/>
            <person name="Calhoun S."/>
            <person name="Haridas S."/>
            <person name="Kuo A."/>
            <person name="Mondo S."/>
            <person name="Pangilinan J."/>
            <person name="Riley R."/>
            <person name="Labutti K."/>
            <person name="Andreopoulos B."/>
            <person name="Lipzen A."/>
            <person name="Chen C."/>
            <person name="Yanf M."/>
            <person name="Daum C."/>
            <person name="Ng V."/>
            <person name="Clum A."/>
            <person name="Steindorff A."/>
            <person name="Ohm R."/>
            <person name="Martin F."/>
            <person name="Silar P."/>
            <person name="Natvig D."/>
            <person name="Lalanne C."/>
            <person name="Gautier V."/>
            <person name="Ament-Velasquez S.L."/>
            <person name="Kruys A."/>
            <person name="Hutchinson M.I."/>
            <person name="Powell A.J."/>
            <person name="Barry K."/>
            <person name="Miller A.N."/>
            <person name="Grigoriev I.V."/>
            <person name="Debuchy R."/>
            <person name="Gladieux P."/>
            <person name="Thoren M.H."/>
            <person name="Johannesson H."/>
        </authorList>
    </citation>
    <scope>NUCLEOTIDE SEQUENCE</scope>
    <source>
        <strain evidence="2">SMH2532-1</strain>
    </source>
</reference>
<accession>A0AA39YU37</accession>
<gene>
    <name evidence="2" type="ORF">B0T16DRAFT_401826</name>
</gene>
<evidence type="ECO:0000313" key="2">
    <source>
        <dbReference type="EMBL" id="KAK0657495.1"/>
    </source>
</evidence>
<dbReference type="EMBL" id="JAULSV010000001">
    <property type="protein sequence ID" value="KAK0657495.1"/>
    <property type="molecule type" value="Genomic_DNA"/>
</dbReference>
<feature type="compositionally biased region" description="Polar residues" evidence="1">
    <location>
        <begin position="52"/>
        <end position="68"/>
    </location>
</feature>
<proteinExistence type="predicted"/>
<protein>
    <submittedName>
        <fullName evidence="2">Uncharacterized protein</fullName>
    </submittedName>
</protein>
<evidence type="ECO:0000256" key="1">
    <source>
        <dbReference type="SAM" id="MobiDB-lite"/>
    </source>
</evidence>
<name>A0AA39YU37_9PEZI</name>
<keyword evidence="3" id="KW-1185">Reference proteome</keyword>
<feature type="region of interest" description="Disordered" evidence="1">
    <location>
        <begin position="1"/>
        <end position="109"/>
    </location>
</feature>
<dbReference type="AlphaFoldDB" id="A0AA39YU37"/>
<organism evidence="2 3">
    <name type="scientific">Cercophora newfieldiana</name>
    <dbReference type="NCBI Taxonomy" id="92897"/>
    <lineage>
        <taxon>Eukaryota</taxon>
        <taxon>Fungi</taxon>
        <taxon>Dikarya</taxon>
        <taxon>Ascomycota</taxon>
        <taxon>Pezizomycotina</taxon>
        <taxon>Sordariomycetes</taxon>
        <taxon>Sordariomycetidae</taxon>
        <taxon>Sordariales</taxon>
        <taxon>Lasiosphaeriaceae</taxon>
        <taxon>Cercophora</taxon>
    </lineage>
</organism>
<sequence length="109" mass="12060">MVPSQERRRQQPRGPMHTKRIPNLKNLYSTYIHPRGHPTFTPSPPGSEPSFAVTTRNLHASHTPQLRTQVGPPARRTQPTSSEEAPIPPSDWSNGPQPPSRLGAFQPGS</sequence>